<feature type="repeat" description="TPR" evidence="3">
    <location>
        <begin position="91"/>
        <end position="124"/>
    </location>
</feature>
<evidence type="ECO:0000256" key="1">
    <source>
        <dbReference type="ARBA" id="ARBA00022737"/>
    </source>
</evidence>
<dbReference type="InterPro" id="IPR050498">
    <property type="entry name" value="Ycf3"/>
</dbReference>
<feature type="repeat" description="TPR" evidence="3">
    <location>
        <begin position="125"/>
        <end position="158"/>
    </location>
</feature>
<dbReference type="PANTHER" id="PTHR44858:SF1">
    <property type="entry name" value="UDP-N-ACETYLGLUCOSAMINE--PEPTIDE N-ACETYLGLUCOSAMINYLTRANSFERASE SPINDLY-RELATED"/>
    <property type="match status" value="1"/>
</dbReference>
<reference evidence="4 5" key="1">
    <citation type="submission" date="2019-02" db="EMBL/GenBank/DDBJ databases">
        <title>Deep-cultivation of Planctomycetes and their phenomic and genomic characterization uncovers novel biology.</title>
        <authorList>
            <person name="Wiegand S."/>
            <person name="Jogler M."/>
            <person name="Boedeker C."/>
            <person name="Pinto D."/>
            <person name="Vollmers J."/>
            <person name="Rivas-Marin E."/>
            <person name="Kohn T."/>
            <person name="Peeters S.H."/>
            <person name="Heuer A."/>
            <person name="Rast P."/>
            <person name="Oberbeckmann S."/>
            <person name="Bunk B."/>
            <person name="Jeske O."/>
            <person name="Meyerdierks A."/>
            <person name="Storesund J.E."/>
            <person name="Kallscheuer N."/>
            <person name="Luecker S."/>
            <person name="Lage O.M."/>
            <person name="Pohl T."/>
            <person name="Merkel B.J."/>
            <person name="Hornburger P."/>
            <person name="Mueller R.-W."/>
            <person name="Bruemmer F."/>
            <person name="Labrenz M."/>
            <person name="Spormann A.M."/>
            <person name="Op den Camp H."/>
            <person name="Overmann J."/>
            <person name="Amann R."/>
            <person name="Jetten M.S.M."/>
            <person name="Mascher T."/>
            <person name="Medema M.H."/>
            <person name="Devos D.P."/>
            <person name="Kaster A.-K."/>
            <person name="Ovreas L."/>
            <person name="Rohde M."/>
            <person name="Galperin M.Y."/>
            <person name="Jogler C."/>
        </authorList>
    </citation>
    <scope>NUCLEOTIDE SEQUENCE [LARGE SCALE GENOMIC DNA]</scope>
    <source>
        <strain evidence="4 5">Mal4</strain>
    </source>
</reference>
<feature type="repeat" description="TPR" evidence="3">
    <location>
        <begin position="301"/>
        <end position="334"/>
    </location>
</feature>
<dbReference type="PROSITE" id="PS50005">
    <property type="entry name" value="TPR"/>
    <property type="match status" value="5"/>
</dbReference>
<dbReference type="EMBL" id="CP036275">
    <property type="protein sequence ID" value="QDU41318.1"/>
    <property type="molecule type" value="Genomic_DNA"/>
</dbReference>
<keyword evidence="2 3" id="KW-0802">TPR repeat</keyword>
<evidence type="ECO:0000313" key="5">
    <source>
        <dbReference type="Proteomes" id="UP000320496"/>
    </source>
</evidence>
<dbReference type="SUPFAM" id="SSF48452">
    <property type="entry name" value="TPR-like"/>
    <property type="match status" value="2"/>
</dbReference>
<feature type="repeat" description="TPR" evidence="3">
    <location>
        <begin position="159"/>
        <end position="192"/>
    </location>
</feature>
<dbReference type="PROSITE" id="PS50293">
    <property type="entry name" value="TPR_REGION"/>
    <property type="match status" value="2"/>
</dbReference>
<accession>A0A517ZFQ6</accession>
<evidence type="ECO:0000256" key="2">
    <source>
        <dbReference type="ARBA" id="ARBA00022803"/>
    </source>
</evidence>
<organism evidence="4 5">
    <name type="scientific">Maioricimonas rarisocia</name>
    <dbReference type="NCBI Taxonomy" id="2528026"/>
    <lineage>
        <taxon>Bacteria</taxon>
        <taxon>Pseudomonadati</taxon>
        <taxon>Planctomycetota</taxon>
        <taxon>Planctomycetia</taxon>
        <taxon>Planctomycetales</taxon>
        <taxon>Planctomycetaceae</taxon>
        <taxon>Maioricimonas</taxon>
    </lineage>
</organism>
<keyword evidence="4" id="KW-0449">Lipoprotein</keyword>
<dbReference type="Pfam" id="PF13432">
    <property type="entry name" value="TPR_16"/>
    <property type="match status" value="2"/>
</dbReference>
<protein>
    <submittedName>
        <fullName evidence="4">Lipoprotein NlpI</fullName>
    </submittedName>
</protein>
<dbReference type="InterPro" id="IPR011990">
    <property type="entry name" value="TPR-like_helical_dom_sf"/>
</dbReference>
<evidence type="ECO:0000313" key="4">
    <source>
        <dbReference type="EMBL" id="QDU41318.1"/>
    </source>
</evidence>
<dbReference type="SMART" id="SM00028">
    <property type="entry name" value="TPR"/>
    <property type="match status" value="6"/>
</dbReference>
<dbReference type="RefSeq" id="WP_197443911.1">
    <property type="nucleotide sequence ID" value="NZ_CP036275.1"/>
</dbReference>
<gene>
    <name evidence="4" type="ORF">Mal4_56840</name>
</gene>
<dbReference type="Pfam" id="PF00515">
    <property type="entry name" value="TPR_1"/>
    <property type="match status" value="1"/>
</dbReference>
<dbReference type="Proteomes" id="UP000320496">
    <property type="component" value="Chromosome"/>
</dbReference>
<name>A0A517ZFQ6_9PLAN</name>
<keyword evidence="5" id="KW-1185">Reference proteome</keyword>
<dbReference type="Pfam" id="PF13181">
    <property type="entry name" value="TPR_8"/>
    <property type="match status" value="1"/>
</dbReference>
<feature type="repeat" description="TPR" evidence="3">
    <location>
        <begin position="227"/>
        <end position="260"/>
    </location>
</feature>
<sequence>MVVLLISTTGFVSGEAPPTRTVIVITGDAEAFAGTQSLGPVAPGRVLRFSRRQDEWLMIPRLGGWVHQDKVQAIDEAEEYFDKLIEEEPTPQAWHHRGIVRLELDRSEEAVDDFTKAIEEGLKSANVHINRGIALQQQEKYREAIEDYTEAIKLDPQSALAFDNRSVALTALGQYDEALADANRALEIDSELAEALNHRGNIRTFQGKFDEAVKDYTAAIENFRGYSEAFVNRAYALEQLGQFDAAVIDYEEALRLEPDSALAANNFAWMLATCANEKARDGQRAVELAEKACELTGNRNGEYLDTLAAAHARAGDFEAAIERAKEALELLPDDMKPETQARLELYRNGQAYAEEPAG</sequence>
<dbReference type="PANTHER" id="PTHR44858">
    <property type="entry name" value="TETRATRICOPEPTIDE REPEAT PROTEIN 6"/>
    <property type="match status" value="1"/>
</dbReference>
<dbReference type="Gene3D" id="1.25.40.10">
    <property type="entry name" value="Tetratricopeptide repeat domain"/>
    <property type="match status" value="4"/>
</dbReference>
<dbReference type="AlphaFoldDB" id="A0A517ZFQ6"/>
<proteinExistence type="predicted"/>
<keyword evidence="1" id="KW-0677">Repeat</keyword>
<evidence type="ECO:0000256" key="3">
    <source>
        <dbReference type="PROSITE-ProRule" id="PRU00339"/>
    </source>
</evidence>
<dbReference type="KEGG" id="mri:Mal4_56840"/>
<dbReference type="InterPro" id="IPR019734">
    <property type="entry name" value="TPR_rpt"/>
</dbReference>